<feature type="transmembrane region" description="Helical" evidence="8">
    <location>
        <begin position="74"/>
        <end position="94"/>
    </location>
</feature>
<evidence type="ECO:0000313" key="10">
    <source>
        <dbReference type="EMBL" id="RUO64755.1"/>
    </source>
</evidence>
<reference evidence="11" key="1">
    <citation type="journal article" date="2018" name="Front. Microbiol.">
        <title>Genome-Based Analysis Reveals the Taxonomy and Diversity of the Family Idiomarinaceae.</title>
        <authorList>
            <person name="Liu Y."/>
            <person name="Lai Q."/>
            <person name="Shao Z."/>
        </authorList>
    </citation>
    <scope>NUCLEOTIDE SEQUENCE [LARGE SCALE GENOMIC DNA]</scope>
    <source>
        <strain evidence="11">R22</strain>
    </source>
</reference>
<evidence type="ECO:0000256" key="1">
    <source>
        <dbReference type="ARBA" id="ARBA00004651"/>
    </source>
</evidence>
<name>A0A432YST1_9GAMM</name>
<proteinExistence type="inferred from homology"/>
<feature type="transmembrane region" description="Helical" evidence="8">
    <location>
        <begin position="106"/>
        <end position="123"/>
    </location>
</feature>
<gene>
    <name evidence="10" type="primary">rarD</name>
    <name evidence="10" type="ORF">CWI78_12710</name>
</gene>
<dbReference type="NCBIfam" id="TIGR00688">
    <property type="entry name" value="rarD"/>
    <property type="match status" value="1"/>
</dbReference>
<comment type="subcellular location">
    <subcellularLocation>
        <location evidence="1">Cell membrane</location>
        <topology evidence="1">Multi-pass membrane protein</topology>
    </subcellularLocation>
</comment>
<evidence type="ECO:0000256" key="3">
    <source>
        <dbReference type="ARBA" id="ARBA00022448"/>
    </source>
</evidence>
<feature type="domain" description="EamA" evidence="9">
    <location>
        <begin position="11"/>
        <end position="144"/>
    </location>
</feature>
<accession>A0A432YST1</accession>
<evidence type="ECO:0000256" key="7">
    <source>
        <dbReference type="ARBA" id="ARBA00023136"/>
    </source>
</evidence>
<dbReference type="InterPro" id="IPR037185">
    <property type="entry name" value="EmrE-like"/>
</dbReference>
<keyword evidence="7 8" id="KW-0472">Membrane</keyword>
<keyword evidence="6 8" id="KW-1133">Transmembrane helix</keyword>
<keyword evidence="5 8" id="KW-0812">Transmembrane</keyword>
<evidence type="ECO:0000259" key="9">
    <source>
        <dbReference type="Pfam" id="PF00892"/>
    </source>
</evidence>
<evidence type="ECO:0000256" key="6">
    <source>
        <dbReference type="ARBA" id="ARBA00022989"/>
    </source>
</evidence>
<dbReference type="Pfam" id="PF00892">
    <property type="entry name" value="EamA"/>
    <property type="match status" value="2"/>
</dbReference>
<evidence type="ECO:0000256" key="4">
    <source>
        <dbReference type="ARBA" id="ARBA00022475"/>
    </source>
</evidence>
<evidence type="ECO:0000256" key="8">
    <source>
        <dbReference type="SAM" id="Phobius"/>
    </source>
</evidence>
<feature type="transmembrane region" description="Helical" evidence="8">
    <location>
        <begin position="153"/>
        <end position="169"/>
    </location>
</feature>
<comment type="caution">
    <text evidence="10">The sequence shown here is derived from an EMBL/GenBank/DDBJ whole genome shotgun (WGS) entry which is preliminary data.</text>
</comment>
<dbReference type="InterPro" id="IPR000620">
    <property type="entry name" value="EamA_dom"/>
</dbReference>
<evidence type="ECO:0000313" key="11">
    <source>
        <dbReference type="Proteomes" id="UP000288058"/>
    </source>
</evidence>
<dbReference type="PANTHER" id="PTHR22911:SF137">
    <property type="entry name" value="SOLUTE CARRIER FAMILY 35 MEMBER G2-RELATED"/>
    <property type="match status" value="1"/>
</dbReference>
<dbReference type="EMBL" id="PIQC01000010">
    <property type="protein sequence ID" value="RUO64755.1"/>
    <property type="molecule type" value="Genomic_DNA"/>
</dbReference>
<keyword evidence="3" id="KW-0813">Transport</keyword>
<dbReference type="OrthoDB" id="369870at2"/>
<feature type="transmembrane region" description="Helical" evidence="8">
    <location>
        <begin position="12"/>
        <end position="29"/>
    </location>
</feature>
<dbReference type="RefSeq" id="WP_126783170.1">
    <property type="nucleotide sequence ID" value="NZ_PIQC01000010.1"/>
</dbReference>
<protein>
    <submittedName>
        <fullName evidence="10">EamA family transporter RarD</fullName>
    </submittedName>
</protein>
<comment type="similarity">
    <text evidence="2">Belongs to the EamA transporter family.</text>
</comment>
<dbReference type="GO" id="GO:0005886">
    <property type="term" value="C:plasma membrane"/>
    <property type="evidence" value="ECO:0007669"/>
    <property type="project" value="UniProtKB-SubCell"/>
</dbReference>
<feature type="transmembrane region" description="Helical" evidence="8">
    <location>
        <begin position="270"/>
        <end position="291"/>
    </location>
</feature>
<feature type="transmembrane region" description="Helical" evidence="8">
    <location>
        <begin position="212"/>
        <end position="232"/>
    </location>
</feature>
<keyword evidence="4" id="KW-1003">Cell membrane</keyword>
<evidence type="ECO:0000256" key="5">
    <source>
        <dbReference type="ARBA" id="ARBA00022692"/>
    </source>
</evidence>
<keyword evidence="11" id="KW-1185">Reference proteome</keyword>
<feature type="transmembrane region" description="Helical" evidence="8">
    <location>
        <begin position="41"/>
        <end position="62"/>
    </location>
</feature>
<dbReference type="SUPFAM" id="SSF103481">
    <property type="entry name" value="Multidrug resistance efflux transporter EmrE"/>
    <property type="match status" value="2"/>
</dbReference>
<evidence type="ECO:0000256" key="2">
    <source>
        <dbReference type="ARBA" id="ARBA00007362"/>
    </source>
</evidence>
<dbReference type="PANTHER" id="PTHR22911">
    <property type="entry name" value="ACYL-MALONYL CONDENSING ENZYME-RELATED"/>
    <property type="match status" value="1"/>
</dbReference>
<sequence length="311" mass="34734">MSDDAVRARQGVFFALAAYTFWGIAPVYFKLVKQVPAFEILSHRIIWAFLMVFVLIVAMKRLDRIRPILKSRKLVLRLTLATCLLGGNWFLFIWAVNTDHMLDASLGYYINPLLNVAIGMAFFAERMRRLQLIAIGMAVVGVAIQIITFGSVPWVALALASSFAIYGAIRKRLPVDSISGLWLETAILFPVMLIYLFGFAESASSDLTANPWTLNLLLVAAGLVTTIPLLCFTAAAQRLRYATLGFFQYIAPTLMFVLAVVVYGEPLEESKLVTFIIIWSALALYSFDSILQRQRDRKAKKRLASAEAGIH</sequence>
<dbReference type="InterPro" id="IPR004626">
    <property type="entry name" value="RarD"/>
</dbReference>
<feature type="transmembrane region" description="Helical" evidence="8">
    <location>
        <begin position="181"/>
        <end position="200"/>
    </location>
</feature>
<feature type="transmembrane region" description="Helical" evidence="8">
    <location>
        <begin position="244"/>
        <end position="264"/>
    </location>
</feature>
<organism evidence="10 11">
    <name type="scientific">Idiomarina ramblicola</name>
    <dbReference type="NCBI Taxonomy" id="263724"/>
    <lineage>
        <taxon>Bacteria</taxon>
        <taxon>Pseudomonadati</taxon>
        <taxon>Pseudomonadota</taxon>
        <taxon>Gammaproteobacteria</taxon>
        <taxon>Alteromonadales</taxon>
        <taxon>Idiomarinaceae</taxon>
        <taxon>Idiomarina</taxon>
    </lineage>
</organism>
<feature type="transmembrane region" description="Helical" evidence="8">
    <location>
        <begin position="130"/>
        <end position="147"/>
    </location>
</feature>
<feature type="domain" description="EamA" evidence="9">
    <location>
        <begin position="155"/>
        <end position="286"/>
    </location>
</feature>
<dbReference type="AlphaFoldDB" id="A0A432YST1"/>
<dbReference type="Proteomes" id="UP000288058">
    <property type="component" value="Unassembled WGS sequence"/>
</dbReference>